<dbReference type="FunFam" id="3.40.50.720:FF:000047">
    <property type="entry name" value="NADP-dependent L-serine/L-allo-threonine dehydrogenase"/>
    <property type="match status" value="1"/>
</dbReference>
<dbReference type="EMBL" id="RAPK01000010">
    <property type="protein sequence ID" value="RKD71187.1"/>
    <property type="molecule type" value="Genomic_DNA"/>
</dbReference>
<dbReference type="InterPro" id="IPR020904">
    <property type="entry name" value="Sc_DH/Rdtase_CS"/>
</dbReference>
<dbReference type="PANTHER" id="PTHR43115:SF4">
    <property type="entry name" value="DEHYDROGENASE_REDUCTASE SDR FAMILY MEMBER 11"/>
    <property type="match status" value="1"/>
</dbReference>
<dbReference type="PRINTS" id="PR00081">
    <property type="entry name" value="GDHRDH"/>
</dbReference>
<dbReference type="PROSITE" id="PS00061">
    <property type="entry name" value="ADH_SHORT"/>
    <property type="match status" value="1"/>
</dbReference>
<accession>A0A419UZR7</accession>
<evidence type="ECO:0000256" key="1">
    <source>
        <dbReference type="ARBA" id="ARBA00006484"/>
    </source>
</evidence>
<dbReference type="InterPro" id="IPR036291">
    <property type="entry name" value="NAD(P)-bd_dom_sf"/>
</dbReference>
<gene>
    <name evidence="4" type="ORF">ATL39_2582</name>
</gene>
<organism evidence="4 5">
    <name type="scientific">Sinobaca qinghaiensis</name>
    <dbReference type="NCBI Taxonomy" id="342944"/>
    <lineage>
        <taxon>Bacteria</taxon>
        <taxon>Bacillati</taxon>
        <taxon>Bacillota</taxon>
        <taxon>Bacilli</taxon>
        <taxon>Bacillales</taxon>
        <taxon>Sporolactobacillaceae</taxon>
        <taxon>Sinobaca</taxon>
    </lineage>
</organism>
<comment type="caution">
    <text evidence="4">The sequence shown here is derived from an EMBL/GenBank/DDBJ whole genome shotgun (WGS) entry which is preliminary data.</text>
</comment>
<dbReference type="AlphaFoldDB" id="A0A419UZR7"/>
<dbReference type="SUPFAM" id="SSF51735">
    <property type="entry name" value="NAD(P)-binding Rossmann-fold domains"/>
    <property type="match status" value="1"/>
</dbReference>
<evidence type="ECO:0000313" key="4">
    <source>
        <dbReference type="EMBL" id="RKD71187.1"/>
    </source>
</evidence>
<evidence type="ECO:0000256" key="3">
    <source>
        <dbReference type="RuleBase" id="RU000363"/>
    </source>
</evidence>
<proteinExistence type="inferred from homology"/>
<dbReference type="InterPro" id="IPR002347">
    <property type="entry name" value="SDR_fam"/>
</dbReference>
<dbReference type="PANTHER" id="PTHR43115">
    <property type="entry name" value="DEHYDROGENASE/REDUCTASE SDR FAMILY MEMBER 11"/>
    <property type="match status" value="1"/>
</dbReference>
<dbReference type="Proteomes" id="UP000285120">
    <property type="component" value="Unassembled WGS sequence"/>
</dbReference>
<dbReference type="RefSeq" id="WP_425453003.1">
    <property type="nucleotide sequence ID" value="NZ_RAPK01000010.1"/>
</dbReference>
<dbReference type="PRINTS" id="PR00080">
    <property type="entry name" value="SDRFAMILY"/>
</dbReference>
<evidence type="ECO:0000313" key="5">
    <source>
        <dbReference type="Proteomes" id="UP000285120"/>
    </source>
</evidence>
<keyword evidence="5" id="KW-1185">Reference proteome</keyword>
<name>A0A419UZR7_9BACL</name>
<reference evidence="4 5" key="1">
    <citation type="submission" date="2018-09" db="EMBL/GenBank/DDBJ databases">
        <title>Genomic Encyclopedia of Archaeal and Bacterial Type Strains, Phase II (KMG-II): from individual species to whole genera.</title>
        <authorList>
            <person name="Goeker M."/>
        </authorList>
    </citation>
    <scope>NUCLEOTIDE SEQUENCE [LARGE SCALE GENOMIC DNA]</scope>
    <source>
        <strain evidence="4 5">DSM 17008</strain>
    </source>
</reference>
<sequence>MAMEGKVIVITGASSGIGEAAARELAAKGAYVVLGARREERLELLKQTIEHEGGTAIYKTTDVTKREDVEALVNEAVQAYGRIDVMINNAGISLASNMSKTKVSEWDSMIDVNLKGVLYGIAAALPPMLKQKEGHIISISSEEGHETATSNVVYSATKKAVRVVMDGLRKEVQPEDNIKATTISPGVVATELTDHLTDEDLLNMMDTYIVGPSLYPEDVANAITYVLEQPDHVAVNEMLVRPKPHE</sequence>
<protein>
    <submittedName>
        <fullName evidence="4">NADP-dependent 3-hydroxy acid dehydrogenase YdfG</fullName>
    </submittedName>
</protein>
<comment type="similarity">
    <text evidence="1 3">Belongs to the short-chain dehydrogenases/reductases (SDR) family.</text>
</comment>
<evidence type="ECO:0000256" key="2">
    <source>
        <dbReference type="ARBA" id="ARBA00023002"/>
    </source>
</evidence>
<dbReference type="GO" id="GO:0016616">
    <property type="term" value="F:oxidoreductase activity, acting on the CH-OH group of donors, NAD or NADP as acceptor"/>
    <property type="evidence" value="ECO:0007669"/>
    <property type="project" value="UniProtKB-ARBA"/>
</dbReference>
<dbReference type="Gene3D" id="3.40.50.720">
    <property type="entry name" value="NAD(P)-binding Rossmann-like Domain"/>
    <property type="match status" value="1"/>
</dbReference>
<keyword evidence="2" id="KW-0560">Oxidoreductase</keyword>
<dbReference type="Pfam" id="PF00106">
    <property type="entry name" value="adh_short"/>
    <property type="match status" value="1"/>
</dbReference>